<name>A0A137REN7_9FLAO</name>
<organism evidence="1 2">
    <name type="scientific">Aequorivita aquimaris</name>
    <dbReference type="NCBI Taxonomy" id="1548749"/>
    <lineage>
        <taxon>Bacteria</taxon>
        <taxon>Pseudomonadati</taxon>
        <taxon>Bacteroidota</taxon>
        <taxon>Flavobacteriia</taxon>
        <taxon>Flavobacteriales</taxon>
        <taxon>Flavobacteriaceae</taxon>
        <taxon>Aequorivita</taxon>
    </lineage>
</organism>
<dbReference type="EMBL" id="JRWG01000013">
    <property type="protein sequence ID" value="KXN97953.1"/>
    <property type="molecule type" value="Genomic_DNA"/>
</dbReference>
<dbReference type="STRING" id="1548749.LS48_13810"/>
<dbReference type="OrthoDB" id="1144910at2"/>
<dbReference type="RefSeq" id="WP_062623084.1">
    <property type="nucleotide sequence ID" value="NZ_JRWG01000013.1"/>
</dbReference>
<reference evidence="1 2" key="2">
    <citation type="journal article" date="2016" name="Int. J. Syst. Evol. Microbiol.">
        <title>Vitellibacter aquimaris sp. nov., a marine bacterium isolated from seawater.</title>
        <authorList>
            <person name="Thevarajoo S."/>
            <person name="Selvaratnam C."/>
            <person name="Goh K.M."/>
            <person name="Hong K.W."/>
            <person name="Chan X.Y."/>
            <person name="Chan K.G."/>
            <person name="Chong C.S."/>
        </authorList>
    </citation>
    <scope>NUCLEOTIDE SEQUENCE [LARGE SCALE GENOMIC DNA]</scope>
    <source>
        <strain evidence="1 2">D-24</strain>
    </source>
</reference>
<evidence type="ECO:0000313" key="2">
    <source>
        <dbReference type="Proteomes" id="UP000070138"/>
    </source>
</evidence>
<proteinExistence type="predicted"/>
<comment type="caution">
    <text evidence="1">The sequence shown here is derived from an EMBL/GenBank/DDBJ whole genome shotgun (WGS) entry which is preliminary data.</text>
</comment>
<reference evidence="2" key="1">
    <citation type="submission" date="2014-10" db="EMBL/GenBank/DDBJ databases">
        <title>Genome sequencing of Vitellibacter sp. D-24.</title>
        <authorList>
            <person name="Thevarajoo S."/>
            <person name="Selvaratnam C."/>
            <person name="Goh K.M."/>
            <person name="Chong C.S."/>
        </authorList>
    </citation>
    <scope>NUCLEOTIDE SEQUENCE [LARGE SCALE GENOMIC DNA]</scope>
    <source>
        <strain evidence="2">D-24</strain>
    </source>
</reference>
<gene>
    <name evidence="1" type="ORF">LS48_13810</name>
</gene>
<keyword evidence="2" id="KW-1185">Reference proteome</keyword>
<dbReference type="AlphaFoldDB" id="A0A137REN7"/>
<evidence type="ECO:0000313" key="1">
    <source>
        <dbReference type="EMBL" id="KXN97953.1"/>
    </source>
</evidence>
<dbReference type="Proteomes" id="UP000070138">
    <property type="component" value="Unassembled WGS sequence"/>
</dbReference>
<accession>A0A137REN7</accession>
<protein>
    <submittedName>
        <fullName evidence="1">Uncharacterized protein</fullName>
    </submittedName>
</protein>
<sequence length="183" mass="20406">MEQSTLPNQEIVVEFNTNSVSEVDAKQAISNITNQLRSIGVDDFQISEIRDGKLRVTYYSAKDIAIIKNLFEGQIDFQLGETAFGSKNSSEIPSKEFPNTYKVNVVKIQKDSRLDLGLQGLPVEVKSATDQYLNPIVSLGVPEANFTFKKCFENVAFKNYRNVSLLIDTTSHKIPEVRAGPLS</sequence>